<dbReference type="GO" id="GO:0031012">
    <property type="term" value="C:extracellular matrix"/>
    <property type="evidence" value="ECO:0007669"/>
    <property type="project" value="TreeGrafter"/>
</dbReference>
<dbReference type="InterPro" id="IPR036383">
    <property type="entry name" value="TSP1_rpt_sf"/>
</dbReference>
<evidence type="ECO:0000259" key="7">
    <source>
        <dbReference type="PROSITE" id="PS51046"/>
    </source>
</evidence>
<dbReference type="GO" id="GO:0007229">
    <property type="term" value="P:integrin-mediated signaling pathway"/>
    <property type="evidence" value="ECO:0007669"/>
    <property type="project" value="UniProtKB-KW"/>
</dbReference>
<keyword evidence="5" id="KW-0677">Repeat</keyword>
<dbReference type="OrthoDB" id="5855429at2759"/>
<dbReference type="Proteomes" id="UP000440578">
    <property type="component" value="Unassembled WGS sequence"/>
</dbReference>
<keyword evidence="4" id="KW-0732">Signal</keyword>
<dbReference type="GO" id="GO:0030198">
    <property type="term" value="P:extracellular matrix organization"/>
    <property type="evidence" value="ECO:0007669"/>
    <property type="project" value="TreeGrafter"/>
</dbReference>
<evidence type="ECO:0000313" key="9">
    <source>
        <dbReference type="Proteomes" id="UP000440578"/>
    </source>
</evidence>
<feature type="compositionally biased region" description="Pro residues" evidence="6">
    <location>
        <begin position="350"/>
        <end position="361"/>
    </location>
</feature>
<dbReference type="InterPro" id="IPR010294">
    <property type="entry name" value="ADAMTS_spacer1"/>
</dbReference>
<keyword evidence="9" id="KW-1185">Reference proteome</keyword>
<dbReference type="PANTHER" id="PTHR13723">
    <property type="entry name" value="ADAMTS A DISINTEGRIN AND METALLOPROTEASE WITH THROMBOSPONDIN MOTIFS PROTEASE"/>
    <property type="match status" value="1"/>
</dbReference>
<dbReference type="Pfam" id="PF19030">
    <property type="entry name" value="TSP1_ADAMTS"/>
    <property type="match status" value="9"/>
</dbReference>
<evidence type="ECO:0000256" key="5">
    <source>
        <dbReference type="ARBA" id="ARBA00022737"/>
    </source>
</evidence>
<keyword evidence="8" id="KW-0401">Integrin</keyword>
<reference evidence="8 9" key="1">
    <citation type="submission" date="2019-07" db="EMBL/GenBank/DDBJ databases">
        <title>Draft genome assembly of a fouling barnacle, Amphibalanus amphitrite (Darwin, 1854): The first reference genome for Thecostraca.</title>
        <authorList>
            <person name="Kim W."/>
        </authorList>
    </citation>
    <scope>NUCLEOTIDE SEQUENCE [LARGE SCALE GENOMIC DNA]</scope>
    <source>
        <strain evidence="8">SNU_AA5</strain>
        <tissue evidence="8">Soma without cirri and trophi</tissue>
    </source>
</reference>
<dbReference type="EMBL" id="VIIS01001815">
    <property type="protein sequence ID" value="KAF0292394.1"/>
    <property type="molecule type" value="Genomic_DNA"/>
</dbReference>
<dbReference type="PANTHER" id="PTHR13723:SF278">
    <property type="entry name" value="ADAM METALLOPEPTIDASE WITH THROMBOSPONDIN TYPE 1 MOTIF A, ISOFORM B"/>
    <property type="match status" value="1"/>
</dbReference>
<evidence type="ECO:0000256" key="2">
    <source>
        <dbReference type="ARBA" id="ARBA00022525"/>
    </source>
</evidence>
<evidence type="ECO:0000313" key="8">
    <source>
        <dbReference type="EMBL" id="KAF0292394.1"/>
    </source>
</evidence>
<dbReference type="InterPro" id="IPR000884">
    <property type="entry name" value="TSP1_rpt"/>
</dbReference>
<organism evidence="8 9">
    <name type="scientific">Amphibalanus amphitrite</name>
    <name type="common">Striped barnacle</name>
    <name type="synonym">Balanus amphitrite</name>
    <dbReference type="NCBI Taxonomy" id="1232801"/>
    <lineage>
        <taxon>Eukaryota</taxon>
        <taxon>Metazoa</taxon>
        <taxon>Ecdysozoa</taxon>
        <taxon>Arthropoda</taxon>
        <taxon>Crustacea</taxon>
        <taxon>Multicrustacea</taxon>
        <taxon>Cirripedia</taxon>
        <taxon>Thoracica</taxon>
        <taxon>Thoracicalcarea</taxon>
        <taxon>Balanomorpha</taxon>
        <taxon>Balanoidea</taxon>
        <taxon>Balanidae</taxon>
        <taxon>Amphibalaninae</taxon>
        <taxon>Amphibalanus</taxon>
    </lineage>
</organism>
<dbReference type="PROSITE" id="PS50092">
    <property type="entry name" value="TSP1"/>
    <property type="match status" value="10"/>
</dbReference>
<protein>
    <submittedName>
        <fullName evidence="8">A disintegrin and metalloproteinase with thrombospondin motifs 9</fullName>
    </submittedName>
</protein>
<accession>A0A6A4VLK7</accession>
<evidence type="ECO:0000256" key="6">
    <source>
        <dbReference type="SAM" id="MobiDB-lite"/>
    </source>
</evidence>
<dbReference type="PROSITE" id="PS51046">
    <property type="entry name" value="GON"/>
    <property type="match status" value="1"/>
</dbReference>
<feature type="region of interest" description="Disordered" evidence="6">
    <location>
        <begin position="343"/>
        <end position="369"/>
    </location>
</feature>
<evidence type="ECO:0000256" key="4">
    <source>
        <dbReference type="ARBA" id="ARBA00022729"/>
    </source>
</evidence>
<dbReference type="InterPro" id="IPR050439">
    <property type="entry name" value="ADAMTS_ADAMTS-like"/>
</dbReference>
<dbReference type="GO" id="GO:0006508">
    <property type="term" value="P:proteolysis"/>
    <property type="evidence" value="ECO:0007669"/>
    <property type="project" value="TreeGrafter"/>
</dbReference>
<dbReference type="SMART" id="SM00209">
    <property type="entry name" value="TSP1"/>
    <property type="match status" value="10"/>
</dbReference>
<keyword evidence="3" id="KW-0479">Metal-binding</keyword>
<evidence type="ECO:0000256" key="3">
    <source>
        <dbReference type="ARBA" id="ARBA00022723"/>
    </source>
</evidence>
<dbReference type="AlphaFoldDB" id="A0A6A4VLK7"/>
<feature type="domain" description="GON" evidence="7">
    <location>
        <begin position="767"/>
        <end position="959"/>
    </location>
</feature>
<dbReference type="Gene3D" id="2.20.100.10">
    <property type="entry name" value="Thrombospondin type-1 (TSP1) repeat"/>
    <property type="match status" value="9"/>
</dbReference>
<dbReference type="Pfam" id="PF08685">
    <property type="entry name" value="GON"/>
    <property type="match status" value="1"/>
</dbReference>
<comment type="caution">
    <text evidence="8">The sequence shown here is derived from an EMBL/GenBank/DDBJ whole genome shotgun (WGS) entry which is preliminary data.</text>
</comment>
<evidence type="ECO:0000256" key="1">
    <source>
        <dbReference type="ARBA" id="ARBA00004613"/>
    </source>
</evidence>
<dbReference type="SUPFAM" id="SSF82895">
    <property type="entry name" value="TSP-1 type 1 repeat"/>
    <property type="match status" value="9"/>
</dbReference>
<proteinExistence type="predicted"/>
<keyword evidence="2" id="KW-0964">Secreted</keyword>
<dbReference type="Pfam" id="PF05986">
    <property type="entry name" value="ADAMTS_spacer1"/>
    <property type="match status" value="1"/>
</dbReference>
<dbReference type="FunFam" id="2.20.100.10:FF:000005">
    <property type="entry name" value="ADAM metallopeptidase with thrombospondin type 1 motif 9"/>
    <property type="match status" value="4"/>
</dbReference>
<dbReference type="GO" id="GO:0004222">
    <property type="term" value="F:metalloendopeptidase activity"/>
    <property type="evidence" value="ECO:0007669"/>
    <property type="project" value="InterPro"/>
</dbReference>
<dbReference type="InterPro" id="IPR012314">
    <property type="entry name" value="Pept_M12B_GON-ADAMTSs"/>
</dbReference>
<gene>
    <name evidence="8" type="primary">ADAMTS9_1</name>
    <name evidence="8" type="ORF">FJT64_009592</name>
</gene>
<sequence>MFKKVMQYGGVLLEYTGSDSVVERINCSKPLEKELELYVLSVGNLASPNVEYEYTVSVERAETYQWQLSPHWSACDRVCQGTRYREVQCVRRSDSVSVSESHCSREPRPDREEVACNLGCTLIWKVTHRSECSSSCGPGTRRVQSQCFQSFPGALQIDLSPIQDHNCQHLPDRPALLEACQGACEPTRWRFGDWSECSRTCGGGTQERTAVCVTSTGSVMADTYCDHKERFVSQPCGHTECPSWRVGNWSTCSRSCGGGQRRRPYWCALGDSYLPESQCDTTLVPSHTQPCELPPCAQWRAGTWDECSVTCGQGVSRRTVLCVAPDGHRIDDDLCEGQRPETSRACERPACPPPTAPPPTSTPAAPRWSDPATNLIDHYRNYVWRWGNWSECSVTCGRGVKSRSVACYNSRTGHVQRKEACRHMEQPREGKPCQQAFCGEWRFGNWSACSATCGRVSKALQSLKRRQVTCVSVVSSAPLEEEQCDNSTRPAALRSCPFVSCPPAPASTLSNHITGSDWVTGAWGECSRSCGGGFQQRQCSRSCGGGFQQRQVRCRTSDGDGASSCDPNTRPSPTGYCNTEPCPQWSTGQWSECNATCGSGTHMRRVRCQDHLGQLLADHQCSAADRPSPLRPCQLPACPRPASRQFRWRVSRWSKCSQSCGIGVQYRRPSCHRLNMFGWRDPEPAPDALCAARRRPQTVRKCHRSCSTRHRWKTSPWSQCSSTCGNNGHQLRKVRCVNARGKHVSRRHCLKSERPRRRRRCGRRPCGPLSCLEARDRLGTRQDGEYYLIVAGSNTSIYCHGMNSSQPPLEFLTLPTDPPDVFSNFAEIDAKRLLQPHTCPRNGSRISAAQCRECVRARSPHAGFTVFTKVRLNITSLNIIPRDFTFANTSGRGRPVNYGEAGDCYSSAGCPQGRFSINLRGTGLRVAAATHWVGVGNKSTVRIHTSRVSRGAYQRRFII</sequence>
<name>A0A6A4VLK7_AMPAM</name>
<dbReference type="GO" id="GO:0005576">
    <property type="term" value="C:extracellular region"/>
    <property type="evidence" value="ECO:0007669"/>
    <property type="project" value="UniProtKB-SubCell"/>
</dbReference>
<comment type="subcellular location">
    <subcellularLocation>
        <location evidence="1">Secreted</location>
    </subcellularLocation>
</comment>
<dbReference type="GO" id="GO:0008270">
    <property type="term" value="F:zinc ion binding"/>
    <property type="evidence" value="ECO:0007669"/>
    <property type="project" value="InterPro"/>
</dbReference>
<dbReference type="Gene3D" id="2.60.120.830">
    <property type="match status" value="1"/>
</dbReference>